<feature type="binding site" evidence="15">
    <location>
        <position position="321"/>
    </location>
    <ligand>
        <name>Mg(2+)</name>
        <dbReference type="ChEBI" id="CHEBI:18420"/>
        <label>1</label>
    </ligand>
</feature>
<name>A0A7W8M4P9_9FIRM</name>
<dbReference type="PIRSF" id="PIRSF039102">
    <property type="entry name" value="Ddl/VanB"/>
    <property type="match status" value="1"/>
</dbReference>
<feature type="binding site" evidence="14">
    <location>
        <begin position="228"/>
        <end position="235"/>
    </location>
    <ligand>
        <name>ATP</name>
        <dbReference type="ChEBI" id="CHEBI:30616"/>
    </ligand>
</feature>
<dbReference type="PROSITE" id="PS50975">
    <property type="entry name" value="ATP_GRASP"/>
    <property type="match status" value="1"/>
</dbReference>
<feature type="binding site" evidence="14">
    <location>
        <begin position="190"/>
        <end position="192"/>
    </location>
    <ligand>
        <name>ATP</name>
        <dbReference type="ChEBI" id="CHEBI:30616"/>
    </ligand>
</feature>
<evidence type="ECO:0000256" key="3">
    <source>
        <dbReference type="ARBA" id="ARBA00022598"/>
    </source>
</evidence>
<dbReference type="Pfam" id="PF07478">
    <property type="entry name" value="Dala_Dala_lig_C"/>
    <property type="match status" value="1"/>
</dbReference>
<dbReference type="NCBIfam" id="TIGR01205">
    <property type="entry name" value="D_ala_D_alaTIGR"/>
    <property type="match status" value="1"/>
</dbReference>
<keyword evidence="4 15" id="KW-0479">Metal-binding</keyword>
<dbReference type="Gene3D" id="3.40.50.20">
    <property type="match status" value="1"/>
</dbReference>
<evidence type="ECO:0000256" key="16">
    <source>
        <dbReference type="PROSITE-ProRule" id="PRU00409"/>
    </source>
</evidence>
<dbReference type="Pfam" id="PF01820">
    <property type="entry name" value="Dala_Dala_lig_N"/>
    <property type="match status" value="1"/>
</dbReference>
<feature type="active site" evidence="13">
    <location>
        <position position="14"/>
    </location>
</feature>
<comment type="pathway">
    <text evidence="12">Cell wall biogenesis; peptidoglycan biosynthesis.</text>
</comment>
<comment type="catalytic activity">
    <reaction evidence="12">
        <text>2 D-alanine + ATP = D-alanyl-D-alanine + ADP + phosphate + H(+)</text>
        <dbReference type="Rhea" id="RHEA:11224"/>
        <dbReference type="ChEBI" id="CHEBI:15378"/>
        <dbReference type="ChEBI" id="CHEBI:30616"/>
        <dbReference type="ChEBI" id="CHEBI:43474"/>
        <dbReference type="ChEBI" id="CHEBI:57416"/>
        <dbReference type="ChEBI" id="CHEBI:57822"/>
        <dbReference type="ChEBI" id="CHEBI:456216"/>
        <dbReference type="EC" id="6.3.2.4"/>
    </reaction>
</comment>
<comment type="caution">
    <text evidence="18">The sequence shown here is derived from an EMBL/GenBank/DDBJ whole genome shotgun (WGS) entry which is preliminary data.</text>
</comment>
<evidence type="ECO:0000256" key="2">
    <source>
        <dbReference type="ARBA" id="ARBA00010871"/>
    </source>
</evidence>
<dbReference type="InterPro" id="IPR011127">
    <property type="entry name" value="Dala_Dala_lig_N"/>
</dbReference>
<dbReference type="HAMAP" id="MF_00047">
    <property type="entry name" value="Dala_Dala_lig"/>
    <property type="match status" value="1"/>
</dbReference>
<dbReference type="Gene3D" id="3.30.1490.20">
    <property type="entry name" value="ATP-grasp fold, A domain"/>
    <property type="match status" value="1"/>
</dbReference>
<dbReference type="PANTHER" id="PTHR23132">
    <property type="entry name" value="D-ALANINE--D-ALANINE LIGASE"/>
    <property type="match status" value="1"/>
</dbReference>
<comment type="function">
    <text evidence="12">Cell wall formation.</text>
</comment>
<evidence type="ECO:0000256" key="7">
    <source>
        <dbReference type="ARBA" id="ARBA00022842"/>
    </source>
</evidence>
<keyword evidence="10 15" id="KW-0464">Manganese</keyword>
<comment type="cofactor">
    <cofactor evidence="1">
        <name>Mn(2+)</name>
        <dbReference type="ChEBI" id="CHEBI:29035"/>
    </cofactor>
</comment>
<dbReference type="InterPro" id="IPR011761">
    <property type="entry name" value="ATP-grasp"/>
</dbReference>
<keyword evidence="11 12" id="KW-0961">Cell wall biogenesis/degradation</keyword>
<gene>
    <name evidence="12" type="primary">ddl</name>
    <name evidence="18" type="ORF">HNP82_001144</name>
</gene>
<dbReference type="GO" id="GO:0008360">
    <property type="term" value="P:regulation of cell shape"/>
    <property type="evidence" value="ECO:0007669"/>
    <property type="project" value="UniProtKB-KW"/>
</dbReference>
<evidence type="ECO:0000256" key="4">
    <source>
        <dbReference type="ARBA" id="ARBA00022723"/>
    </source>
</evidence>
<dbReference type="PANTHER" id="PTHR23132:SF25">
    <property type="entry name" value="D-ALANINE--D-ALANINE LIGASE A"/>
    <property type="match status" value="1"/>
</dbReference>
<evidence type="ECO:0000256" key="14">
    <source>
        <dbReference type="PIRSR" id="PIRSR039102-2"/>
    </source>
</evidence>
<evidence type="ECO:0000256" key="11">
    <source>
        <dbReference type="ARBA" id="ARBA00023316"/>
    </source>
</evidence>
<dbReference type="EC" id="6.3.2.4" evidence="12"/>
<keyword evidence="12" id="KW-0963">Cytoplasm</keyword>
<feature type="binding site" evidence="15">
    <location>
        <position position="323"/>
    </location>
    <ligand>
        <name>Mg(2+)</name>
        <dbReference type="ChEBI" id="CHEBI:18420"/>
        <label>2</label>
    </ligand>
</feature>
<evidence type="ECO:0000256" key="1">
    <source>
        <dbReference type="ARBA" id="ARBA00001936"/>
    </source>
</evidence>
<evidence type="ECO:0000256" key="5">
    <source>
        <dbReference type="ARBA" id="ARBA00022741"/>
    </source>
</evidence>
<dbReference type="GO" id="GO:0008716">
    <property type="term" value="F:D-alanine-D-alanine ligase activity"/>
    <property type="evidence" value="ECO:0007669"/>
    <property type="project" value="UniProtKB-UniRule"/>
</dbReference>
<comment type="cofactor">
    <cofactor evidence="15">
        <name>Mg(2+)</name>
        <dbReference type="ChEBI" id="CHEBI:18420"/>
    </cofactor>
    <cofactor evidence="15">
        <name>Mn(2+)</name>
        <dbReference type="ChEBI" id="CHEBI:29035"/>
    </cofactor>
    <text evidence="15">Binds 2 magnesium or manganese ions per subunit.</text>
</comment>
<feature type="binding site" evidence="14">
    <location>
        <begin position="320"/>
        <end position="321"/>
    </location>
    <ligand>
        <name>ATP</name>
        <dbReference type="ChEBI" id="CHEBI:30616"/>
    </ligand>
</feature>
<feature type="binding site" evidence="15">
    <location>
        <position position="321"/>
    </location>
    <ligand>
        <name>Mg(2+)</name>
        <dbReference type="ChEBI" id="CHEBI:18420"/>
        <label>2</label>
    </ligand>
</feature>
<organism evidence="18 19">
    <name type="scientific">Catenibacillus scindens</name>
    <dbReference type="NCBI Taxonomy" id="673271"/>
    <lineage>
        <taxon>Bacteria</taxon>
        <taxon>Bacillati</taxon>
        <taxon>Bacillota</taxon>
        <taxon>Clostridia</taxon>
        <taxon>Lachnospirales</taxon>
        <taxon>Lachnospiraceae</taxon>
        <taxon>Catenibacillus</taxon>
    </lineage>
</organism>
<dbReference type="PROSITE" id="PS00843">
    <property type="entry name" value="DALA_DALA_LIGASE_1"/>
    <property type="match status" value="1"/>
</dbReference>
<keyword evidence="5 14" id="KW-0547">Nucleotide-binding</keyword>
<feature type="active site" evidence="13">
    <location>
        <position position="198"/>
    </location>
</feature>
<dbReference type="UniPathway" id="UPA00219"/>
<evidence type="ECO:0000256" key="9">
    <source>
        <dbReference type="ARBA" id="ARBA00022984"/>
    </source>
</evidence>
<comment type="subcellular location">
    <subcellularLocation>
        <location evidence="12">Cytoplasm</location>
    </subcellularLocation>
</comment>
<dbReference type="Proteomes" id="UP000543642">
    <property type="component" value="Unassembled WGS sequence"/>
</dbReference>
<dbReference type="GO" id="GO:0009252">
    <property type="term" value="P:peptidoglycan biosynthetic process"/>
    <property type="evidence" value="ECO:0007669"/>
    <property type="project" value="UniProtKB-UniRule"/>
</dbReference>
<dbReference type="InterPro" id="IPR016185">
    <property type="entry name" value="PreATP-grasp_dom_sf"/>
</dbReference>
<keyword evidence="9 12" id="KW-0573">Peptidoglycan synthesis</keyword>
<evidence type="ECO:0000256" key="6">
    <source>
        <dbReference type="ARBA" id="ARBA00022840"/>
    </source>
</evidence>
<evidence type="ECO:0000256" key="10">
    <source>
        <dbReference type="ARBA" id="ARBA00023211"/>
    </source>
</evidence>
<keyword evidence="6 16" id="KW-0067">ATP-binding</keyword>
<evidence type="ECO:0000256" key="12">
    <source>
        <dbReference type="HAMAP-Rule" id="MF_00047"/>
    </source>
</evidence>
<reference evidence="18 19" key="1">
    <citation type="submission" date="2020-08" db="EMBL/GenBank/DDBJ databases">
        <title>Genomic Encyclopedia of Type Strains, Phase IV (KMG-IV): sequencing the most valuable type-strain genomes for metagenomic binning, comparative biology and taxonomic classification.</title>
        <authorList>
            <person name="Goeker M."/>
        </authorList>
    </citation>
    <scope>NUCLEOTIDE SEQUENCE [LARGE SCALE GENOMIC DNA]</scope>
    <source>
        <strain evidence="18 19">DSM 106146</strain>
    </source>
</reference>
<keyword evidence="7 15" id="KW-0460">Magnesium</keyword>
<evidence type="ECO:0000313" key="19">
    <source>
        <dbReference type="Proteomes" id="UP000543642"/>
    </source>
</evidence>
<dbReference type="FunFam" id="3.30.470.20:FF:000008">
    <property type="entry name" value="D-alanine--D-alanine ligase"/>
    <property type="match status" value="1"/>
</dbReference>
<sequence length="359" mass="39995">MKNIGILFGGNSTEYKISLQSAHGVVTHINRRKYNPILIGITRDGQWRYYSGPVENILNDTWSAPDLCQPAIIPPDTREHSLWIVEDQRLKKIHLDGVFPVLHGKNGEDGTVQGLLCMAQIPVIGCKTLSSALCMNKDASHRLVGAAGIRVPKTLVLEKETSRIFWCAPEAACAWLTERLGNLGISLPVFIKPVCAGSSFGITKISDPSRLAWAVCQAFEHDHQVIIEENIDGFEVGCAIMGNETLTVGDIDEIRLSGGFFDYEEKYTLKTSQIFVPARIPKAKAEEIKETARRIYRILNCQDFARIDMFLTPSGEICFNEVNTIPGFTPHSRFPKMMESAGISFDEVVDRLIEMEVPQ</sequence>
<dbReference type="SUPFAM" id="SSF52440">
    <property type="entry name" value="PreATP-grasp domain"/>
    <property type="match status" value="1"/>
</dbReference>
<evidence type="ECO:0000256" key="15">
    <source>
        <dbReference type="PIRSR" id="PIRSR039102-3"/>
    </source>
</evidence>
<dbReference type="PROSITE" id="PS00844">
    <property type="entry name" value="DALA_DALA_LIGASE_2"/>
    <property type="match status" value="1"/>
</dbReference>
<dbReference type="InterPro" id="IPR005905">
    <property type="entry name" value="D_ala_D_ala"/>
</dbReference>
<evidence type="ECO:0000256" key="13">
    <source>
        <dbReference type="PIRSR" id="PIRSR039102-1"/>
    </source>
</evidence>
<proteinExistence type="inferred from homology"/>
<dbReference type="GO" id="GO:0046872">
    <property type="term" value="F:metal ion binding"/>
    <property type="evidence" value="ECO:0007669"/>
    <property type="project" value="UniProtKB-KW"/>
</dbReference>
<evidence type="ECO:0000259" key="17">
    <source>
        <dbReference type="PROSITE" id="PS50975"/>
    </source>
</evidence>
<dbReference type="InterPro" id="IPR011095">
    <property type="entry name" value="Dala_Dala_lig_C"/>
</dbReference>
<keyword evidence="19" id="KW-1185">Reference proteome</keyword>
<dbReference type="Gene3D" id="3.30.470.20">
    <property type="entry name" value="ATP-grasp fold, B domain"/>
    <property type="match status" value="1"/>
</dbReference>
<feature type="binding site" evidence="14">
    <location>
        <position position="137"/>
    </location>
    <ligand>
        <name>ATP</name>
        <dbReference type="ChEBI" id="CHEBI:30616"/>
    </ligand>
</feature>
<feature type="active site" evidence="13">
    <location>
        <position position="332"/>
    </location>
</feature>
<feature type="binding site" evidence="15">
    <location>
        <position position="308"/>
    </location>
    <ligand>
        <name>Mg(2+)</name>
        <dbReference type="ChEBI" id="CHEBI:18420"/>
        <label>1</label>
    </ligand>
</feature>
<evidence type="ECO:0000313" key="18">
    <source>
        <dbReference type="EMBL" id="MBB5264039.1"/>
    </source>
</evidence>
<feature type="domain" description="ATP-grasp" evidence="17">
    <location>
        <begin position="141"/>
        <end position="354"/>
    </location>
</feature>
<dbReference type="AlphaFoldDB" id="A0A7W8M4P9"/>
<dbReference type="GO" id="GO:0005829">
    <property type="term" value="C:cytosol"/>
    <property type="evidence" value="ECO:0007669"/>
    <property type="project" value="TreeGrafter"/>
</dbReference>
<dbReference type="SUPFAM" id="SSF56059">
    <property type="entry name" value="Glutathione synthetase ATP-binding domain-like"/>
    <property type="match status" value="1"/>
</dbReference>
<comment type="similarity">
    <text evidence="2 12">Belongs to the D-alanine--D-alanine ligase family.</text>
</comment>
<protein>
    <recommendedName>
        <fullName evidence="12">D-alanine--D-alanine ligase</fullName>
        <ecNumber evidence="12">6.3.2.4</ecNumber>
    </recommendedName>
    <alternativeName>
        <fullName evidence="12">D-Ala-D-Ala ligase</fullName>
    </alternativeName>
    <alternativeName>
        <fullName evidence="12">D-alanylalanine synthetase</fullName>
    </alternativeName>
</protein>
<dbReference type="GO" id="GO:0071555">
    <property type="term" value="P:cell wall organization"/>
    <property type="evidence" value="ECO:0007669"/>
    <property type="project" value="UniProtKB-KW"/>
</dbReference>
<dbReference type="NCBIfam" id="NF000091">
    <property type="entry name" value="D_ala_D_ser_VanG"/>
    <property type="match status" value="1"/>
</dbReference>
<dbReference type="EMBL" id="JACHFW010000003">
    <property type="protein sequence ID" value="MBB5264039.1"/>
    <property type="molecule type" value="Genomic_DNA"/>
</dbReference>
<keyword evidence="3 12" id="KW-0436">Ligase</keyword>
<keyword evidence="8 12" id="KW-0133">Cell shape</keyword>
<dbReference type="RefSeq" id="WP_183772381.1">
    <property type="nucleotide sequence ID" value="NZ_JACHFW010000003.1"/>
</dbReference>
<evidence type="ECO:0000256" key="8">
    <source>
        <dbReference type="ARBA" id="ARBA00022960"/>
    </source>
</evidence>
<accession>A0A7W8M4P9</accession>
<dbReference type="InterPro" id="IPR013815">
    <property type="entry name" value="ATP_grasp_subdomain_1"/>
</dbReference>
<dbReference type="GO" id="GO:0005524">
    <property type="term" value="F:ATP binding"/>
    <property type="evidence" value="ECO:0007669"/>
    <property type="project" value="UniProtKB-UniRule"/>
</dbReference>
<dbReference type="NCBIfam" id="NF002528">
    <property type="entry name" value="PRK01966.1-4"/>
    <property type="match status" value="1"/>
</dbReference>
<dbReference type="InterPro" id="IPR000291">
    <property type="entry name" value="D-Ala_lig_Van_CS"/>
</dbReference>
<feature type="binding site" evidence="14">
    <location>
        <begin position="198"/>
        <end position="199"/>
    </location>
    <ligand>
        <name>ATP</name>
        <dbReference type="ChEBI" id="CHEBI:30616"/>
    </ligand>
</feature>